<dbReference type="GO" id="GO:0050038">
    <property type="term" value="F:L-xylulose reductase (NADPH) activity"/>
    <property type="evidence" value="ECO:0007669"/>
    <property type="project" value="TreeGrafter"/>
</dbReference>
<comment type="similarity">
    <text evidence="1">Belongs to the short-chain dehydrogenases/reductases (SDR) family.</text>
</comment>
<dbReference type="GO" id="GO:0004090">
    <property type="term" value="F:carbonyl reductase (NADPH) activity"/>
    <property type="evidence" value="ECO:0007669"/>
    <property type="project" value="TreeGrafter"/>
</dbReference>
<dbReference type="SMART" id="SM00409">
    <property type="entry name" value="IG"/>
    <property type="match status" value="1"/>
</dbReference>
<dbReference type="SUPFAM" id="SSF48726">
    <property type="entry name" value="Immunoglobulin"/>
    <property type="match status" value="1"/>
</dbReference>
<keyword evidence="4" id="KW-0560">Oxidoreductase</keyword>
<dbReference type="Proteomes" id="UP000198287">
    <property type="component" value="Unassembled WGS sequence"/>
</dbReference>
<evidence type="ECO:0000256" key="2">
    <source>
        <dbReference type="ARBA" id="ARBA00011881"/>
    </source>
</evidence>
<dbReference type="OrthoDB" id="1393670at2759"/>
<evidence type="ECO:0000256" key="3">
    <source>
        <dbReference type="ARBA" id="ARBA00022857"/>
    </source>
</evidence>
<dbReference type="PRINTS" id="PR00081">
    <property type="entry name" value="GDHRDH"/>
</dbReference>
<dbReference type="InterPro" id="IPR007110">
    <property type="entry name" value="Ig-like_dom"/>
</dbReference>
<keyword evidence="7" id="KW-1185">Reference proteome</keyword>
<dbReference type="InterPro" id="IPR036179">
    <property type="entry name" value="Ig-like_dom_sf"/>
</dbReference>
<dbReference type="SMART" id="SM00822">
    <property type="entry name" value="PKS_KR"/>
    <property type="match status" value="1"/>
</dbReference>
<dbReference type="InterPro" id="IPR003598">
    <property type="entry name" value="Ig_sub2"/>
</dbReference>
<reference evidence="6 7" key="1">
    <citation type="submission" date="2015-12" db="EMBL/GenBank/DDBJ databases">
        <title>The genome of Folsomia candida.</title>
        <authorList>
            <person name="Faddeeva A."/>
            <person name="Derks M.F."/>
            <person name="Anvar Y."/>
            <person name="Smit S."/>
            <person name="Van Straalen N."/>
            <person name="Roelofs D."/>
        </authorList>
    </citation>
    <scope>NUCLEOTIDE SEQUENCE [LARGE SCALE GENOMIC DNA]</scope>
    <source>
        <strain evidence="6 7">VU population</strain>
        <tissue evidence="6">Whole body</tissue>
    </source>
</reference>
<protein>
    <submittedName>
        <fullName evidence="6">L-xylulose reductase</fullName>
    </submittedName>
</protein>
<dbReference type="PROSITE" id="PS00061">
    <property type="entry name" value="ADH_SHORT"/>
    <property type="match status" value="1"/>
</dbReference>
<dbReference type="Gene3D" id="3.40.50.720">
    <property type="entry name" value="NAD(P)-binding Rossmann-like Domain"/>
    <property type="match status" value="1"/>
</dbReference>
<dbReference type="GO" id="GO:0006006">
    <property type="term" value="P:glucose metabolic process"/>
    <property type="evidence" value="ECO:0007669"/>
    <property type="project" value="TreeGrafter"/>
</dbReference>
<dbReference type="CDD" id="cd00096">
    <property type="entry name" value="Ig"/>
    <property type="match status" value="1"/>
</dbReference>
<evidence type="ECO:0000259" key="5">
    <source>
        <dbReference type="PROSITE" id="PS50835"/>
    </source>
</evidence>
<gene>
    <name evidence="6" type="ORF">Fcan01_02695</name>
</gene>
<dbReference type="Pfam" id="PF13927">
    <property type="entry name" value="Ig_3"/>
    <property type="match status" value="1"/>
</dbReference>
<dbReference type="PANTHER" id="PTHR44252">
    <property type="entry name" value="D-ERYTHRULOSE REDUCTASE"/>
    <property type="match status" value="1"/>
</dbReference>
<dbReference type="InterPro" id="IPR020904">
    <property type="entry name" value="Sc_DH/Rdtase_CS"/>
</dbReference>
<dbReference type="PROSITE" id="PS50835">
    <property type="entry name" value="IG_LIKE"/>
    <property type="match status" value="1"/>
</dbReference>
<comment type="subunit">
    <text evidence="2">Homotetramer.</text>
</comment>
<dbReference type="AlphaFoldDB" id="A0A226F3K1"/>
<dbReference type="Pfam" id="PF00106">
    <property type="entry name" value="adh_short"/>
    <property type="match status" value="1"/>
</dbReference>
<feature type="domain" description="Ig-like" evidence="5">
    <location>
        <begin position="398"/>
        <end position="501"/>
    </location>
</feature>
<dbReference type="Gene3D" id="2.60.40.10">
    <property type="entry name" value="Immunoglobulins"/>
    <property type="match status" value="1"/>
</dbReference>
<accession>A0A226F3K1</accession>
<evidence type="ECO:0000313" key="6">
    <source>
        <dbReference type="EMBL" id="OXA63761.1"/>
    </source>
</evidence>
<evidence type="ECO:0000256" key="1">
    <source>
        <dbReference type="ARBA" id="ARBA00006484"/>
    </source>
</evidence>
<evidence type="ECO:0000313" key="7">
    <source>
        <dbReference type="Proteomes" id="UP000198287"/>
    </source>
</evidence>
<comment type="caution">
    <text evidence="6">The sequence shown here is derived from an EMBL/GenBank/DDBJ whole genome shotgun (WGS) entry which is preliminary data.</text>
</comment>
<dbReference type="FunFam" id="2.60.40.10:FF:000533">
    <property type="entry name" value="Uncharacterized protein, isoform A"/>
    <property type="match status" value="1"/>
</dbReference>
<dbReference type="InterPro" id="IPR003599">
    <property type="entry name" value="Ig_sub"/>
</dbReference>
<dbReference type="SMART" id="SM00408">
    <property type="entry name" value="IGc2"/>
    <property type="match status" value="1"/>
</dbReference>
<dbReference type="GO" id="GO:0006629">
    <property type="term" value="P:lipid metabolic process"/>
    <property type="evidence" value="ECO:0007669"/>
    <property type="project" value="UniProtKB-ARBA"/>
</dbReference>
<dbReference type="InterPro" id="IPR013783">
    <property type="entry name" value="Ig-like_fold"/>
</dbReference>
<dbReference type="STRING" id="158441.A0A226F3K1"/>
<dbReference type="InterPro" id="IPR051737">
    <property type="entry name" value="L-xylulose/Carbonyl_redctase"/>
</dbReference>
<dbReference type="InterPro" id="IPR057326">
    <property type="entry name" value="KR_dom"/>
</dbReference>
<dbReference type="SUPFAM" id="SSF51735">
    <property type="entry name" value="NAD(P)-binding Rossmann-fold domains"/>
    <property type="match status" value="1"/>
</dbReference>
<name>A0A226F3K1_FOLCA</name>
<dbReference type="PRINTS" id="PR00080">
    <property type="entry name" value="SDRFAMILY"/>
</dbReference>
<dbReference type="PANTHER" id="PTHR44252:SF3">
    <property type="entry name" value="D-ERYTHRULOSE REDUCTASE-RELATED"/>
    <property type="match status" value="1"/>
</dbReference>
<dbReference type="InterPro" id="IPR036291">
    <property type="entry name" value="NAD(P)-bd_dom_sf"/>
</dbReference>
<sequence>MAFKDKKVIITGAAGNIGRALVDRFLASGAIIFAVDKAQDGLDALQRQFPNVRICNIDLMDWEATREGVDALGPVHYLINNAGLVIAESFLEMKLESIDLSLGVHFKGALNVSQVVVKNMIKAGIPGSIVNVSSVASFRASTKLGAYSTSKAAMDMLTKVMAVELGEHKIRVNSINPSVILTEMAQKLPQNDNFMTRTPLKRIARIDEVVNAILFTLGDECPIMTGNFLTIDAEEKRSGVVSKHKRHNFATLALIETFNYRQRLDIRSRNSNSPSISLPPCFPPLFHSVPLKEFSCKAATNHVIKLQIHLATYQQPLPCSEGRVDEDRSGESLRVPEVSNCNPGLNTLRVWALSGYNDDEYSVNSRVMHGLAGYIVVHMQVSWIRKRDLYIISVSTEPKISMAIQMNVVVSQAEILGNSELHLKSGSDINLTCIVREAPEPPSFIYWYHGKKVINYSQRGGISVLTEKLTRTSRLLISKAQPSEGGVYSCQPSNSLAASIMVHIVNGEHSEPIHHGEHNSGGHTFSRLSLCVLHFAVASIRLHLGCQ</sequence>
<evidence type="ECO:0000256" key="4">
    <source>
        <dbReference type="ARBA" id="ARBA00023002"/>
    </source>
</evidence>
<keyword evidence="3" id="KW-0521">NADP</keyword>
<proteinExistence type="inferred from homology"/>
<dbReference type="InterPro" id="IPR002347">
    <property type="entry name" value="SDR_fam"/>
</dbReference>
<organism evidence="6 7">
    <name type="scientific">Folsomia candida</name>
    <name type="common">Springtail</name>
    <dbReference type="NCBI Taxonomy" id="158441"/>
    <lineage>
        <taxon>Eukaryota</taxon>
        <taxon>Metazoa</taxon>
        <taxon>Ecdysozoa</taxon>
        <taxon>Arthropoda</taxon>
        <taxon>Hexapoda</taxon>
        <taxon>Collembola</taxon>
        <taxon>Entomobryomorpha</taxon>
        <taxon>Isotomoidea</taxon>
        <taxon>Isotomidae</taxon>
        <taxon>Proisotominae</taxon>
        <taxon>Folsomia</taxon>
    </lineage>
</organism>
<dbReference type="GO" id="GO:0005997">
    <property type="term" value="P:xylulose metabolic process"/>
    <property type="evidence" value="ECO:0007669"/>
    <property type="project" value="TreeGrafter"/>
</dbReference>
<dbReference type="EMBL" id="LNIX01000001">
    <property type="protein sequence ID" value="OXA63761.1"/>
    <property type="molecule type" value="Genomic_DNA"/>
</dbReference>